<dbReference type="SUPFAM" id="SSF53335">
    <property type="entry name" value="S-adenosyl-L-methionine-dependent methyltransferases"/>
    <property type="match status" value="1"/>
</dbReference>
<feature type="compositionally biased region" description="Basic and acidic residues" evidence="10">
    <location>
        <begin position="615"/>
        <end position="638"/>
    </location>
</feature>
<evidence type="ECO:0000313" key="11">
    <source>
        <dbReference type="Proteomes" id="UP000694845"/>
    </source>
</evidence>
<dbReference type="PANTHER" id="PTHR10631:SF3">
    <property type="entry name" value="TRNA (GUANINE(26)-N(2))-DIMETHYLTRANSFERASE"/>
    <property type="match status" value="1"/>
</dbReference>
<organism evidence="11 12">
    <name type="scientific">Acanthaster planci</name>
    <name type="common">Crown-of-thorns starfish</name>
    <dbReference type="NCBI Taxonomy" id="133434"/>
    <lineage>
        <taxon>Eukaryota</taxon>
        <taxon>Metazoa</taxon>
        <taxon>Echinodermata</taxon>
        <taxon>Eleutherozoa</taxon>
        <taxon>Asterozoa</taxon>
        <taxon>Asteroidea</taxon>
        <taxon>Valvatacea</taxon>
        <taxon>Valvatida</taxon>
        <taxon>Acanthasteridae</taxon>
        <taxon>Acanthaster</taxon>
    </lineage>
</organism>
<evidence type="ECO:0000256" key="3">
    <source>
        <dbReference type="ARBA" id="ARBA00022679"/>
    </source>
</evidence>
<reference evidence="12" key="1">
    <citation type="submission" date="2025-08" db="UniProtKB">
        <authorList>
            <consortium name="RefSeq"/>
        </authorList>
    </citation>
    <scope>IDENTIFICATION</scope>
</reference>
<dbReference type="InterPro" id="IPR042296">
    <property type="entry name" value="tRNA_met_Trm1_C"/>
</dbReference>
<keyword evidence="3 9" id="KW-0808">Transferase</keyword>
<dbReference type="CTD" id="55621"/>
<dbReference type="NCBIfam" id="TIGR00308">
    <property type="entry name" value="TRM1"/>
    <property type="match status" value="1"/>
</dbReference>
<evidence type="ECO:0000256" key="2">
    <source>
        <dbReference type="ARBA" id="ARBA00022603"/>
    </source>
</evidence>
<keyword evidence="4 9" id="KW-0949">S-adenosyl-L-methionine</keyword>
<comment type="similarity">
    <text evidence="9">Belongs to the class I-like SAM-binding methyltransferase superfamily. Trm1 family.</text>
</comment>
<evidence type="ECO:0000256" key="4">
    <source>
        <dbReference type="ARBA" id="ARBA00022691"/>
    </source>
</evidence>
<dbReference type="AlphaFoldDB" id="A0A8B7Y888"/>
<dbReference type="RefSeq" id="XP_022089439.1">
    <property type="nucleotide sequence ID" value="XM_022233747.1"/>
</dbReference>
<keyword evidence="6 9" id="KW-0694">RNA-binding</keyword>
<dbReference type="KEGG" id="aplc:110978622"/>
<accession>A0A8B7Y888</accession>
<evidence type="ECO:0000256" key="9">
    <source>
        <dbReference type="PROSITE-ProRule" id="PRU00958"/>
    </source>
</evidence>
<dbReference type="InterPro" id="IPR029063">
    <property type="entry name" value="SAM-dependent_MTases_sf"/>
</dbReference>
<feature type="region of interest" description="Disordered" evidence="10">
    <location>
        <begin position="578"/>
        <end position="638"/>
    </location>
</feature>
<sequence>MWVAGSGYADTRYEVGLVDGSVTLYPCICNYEVGKISKYNMERDDVVNIQSVHGCTSQTTPSESSNAGGVNTSSVEVMDLTFEESKPATKSATESKGTNSGMIREGQALITFPTTHEVFYNPVQQFNRDLTIAVVSVHSELQLASKGIKVSYKPRNEDIATAGKDISSTEGNSIPTATGDKTYHPGEYCQEGLCIVEGLSATGLRGVRYAKEIPGLKNIVANDWNHEAFKAIEHNIKQNEVEHLVTASHCDASLLMNQYRLSDRVDVVDLDPYGSPAKFLYNSMQAVKDGGILCVTCTDMAVLCGNRSEACFAKYGAMSLRAKYCQEMALRIVLHSIETHANLHHRYIEPLLSVSVDFYIRLFVRVHTSQSKVKQSAAKKALVYHCGGCDNFYLQRMGRLVPIGTDKKNFKYKNALGPPVGTNCENCGSRFLLGGPMWAEPIHDPDFVKKLLSHITAHSDRFHTSPRMKGILTLISEELLDCPLYHKFSQLFSHIRSPCPPIKKFRSALLNAGYQVSLSHITAEAIKTNAPHTVIWDIVKEWVKQNPVSRKRKLEDDSISSVILSKEARTEVSFDVRNDAIPGSQKQGITRFPANPAPNWGPKARAKPSSSSETLEEKRARLQDKRVKPKELRTDTEK</sequence>
<gene>
    <name evidence="12" type="primary">LOC110978622</name>
</gene>
<comment type="catalytic activity">
    <reaction evidence="8 9">
        <text>guanosine(26) in tRNA + 2 S-adenosyl-L-methionine = N(2)-dimethylguanosine(26) in tRNA + 2 S-adenosyl-L-homocysteine + 2 H(+)</text>
        <dbReference type="Rhea" id="RHEA:43140"/>
        <dbReference type="Rhea" id="RHEA-COMP:10359"/>
        <dbReference type="Rhea" id="RHEA-COMP:10360"/>
        <dbReference type="ChEBI" id="CHEBI:15378"/>
        <dbReference type="ChEBI" id="CHEBI:57856"/>
        <dbReference type="ChEBI" id="CHEBI:59789"/>
        <dbReference type="ChEBI" id="CHEBI:74269"/>
        <dbReference type="ChEBI" id="CHEBI:74513"/>
        <dbReference type="EC" id="2.1.1.216"/>
    </reaction>
</comment>
<dbReference type="PANTHER" id="PTHR10631">
    <property type="entry name" value="N 2 ,N 2 -DIMETHYLGUANOSINE TRNA METHYLTRANSFERASE"/>
    <property type="match status" value="1"/>
</dbReference>
<evidence type="ECO:0000313" key="12">
    <source>
        <dbReference type="RefSeq" id="XP_022089439.1"/>
    </source>
</evidence>
<evidence type="ECO:0000256" key="6">
    <source>
        <dbReference type="ARBA" id="ARBA00022884"/>
    </source>
</evidence>
<evidence type="ECO:0000256" key="1">
    <source>
        <dbReference type="ARBA" id="ARBA00022555"/>
    </source>
</evidence>
<dbReference type="InterPro" id="IPR002905">
    <property type="entry name" value="Trm1"/>
</dbReference>
<dbReference type="GO" id="GO:0002940">
    <property type="term" value="P:tRNA N2-guanine methylation"/>
    <property type="evidence" value="ECO:0007669"/>
    <property type="project" value="TreeGrafter"/>
</dbReference>
<proteinExistence type="inferred from homology"/>
<evidence type="ECO:0000256" key="7">
    <source>
        <dbReference type="ARBA" id="ARBA00039099"/>
    </source>
</evidence>
<dbReference type="GO" id="GO:0000049">
    <property type="term" value="F:tRNA binding"/>
    <property type="evidence" value="ECO:0007669"/>
    <property type="project" value="UniProtKB-UniRule"/>
</dbReference>
<keyword evidence="11" id="KW-1185">Reference proteome</keyword>
<evidence type="ECO:0000256" key="5">
    <source>
        <dbReference type="ARBA" id="ARBA00022694"/>
    </source>
</evidence>
<dbReference type="EC" id="2.1.1.216" evidence="7 9"/>
<protein>
    <recommendedName>
        <fullName evidence="7 9">tRNA (guanine(26)-N(2))-dimethyltransferase</fullName>
        <ecNumber evidence="7 9">2.1.1.216</ecNumber>
    </recommendedName>
</protein>
<keyword evidence="5 9" id="KW-0819">tRNA processing</keyword>
<keyword evidence="2 9" id="KW-0489">Methyltransferase</keyword>
<dbReference type="GO" id="GO:0160104">
    <property type="term" value="F:tRNA (guanine(26)-N2)-dimethyltransferase activity"/>
    <property type="evidence" value="ECO:0007669"/>
    <property type="project" value="UniProtKB-UniRule"/>
</dbReference>
<evidence type="ECO:0000256" key="10">
    <source>
        <dbReference type="SAM" id="MobiDB-lite"/>
    </source>
</evidence>
<name>A0A8B7Y888_ACAPL</name>
<dbReference type="PROSITE" id="PS51626">
    <property type="entry name" value="SAM_MT_TRM1"/>
    <property type="match status" value="1"/>
</dbReference>
<dbReference type="Gene3D" id="3.40.50.150">
    <property type="entry name" value="Vaccinia Virus protein VP39"/>
    <property type="match status" value="1"/>
</dbReference>
<dbReference type="Gene3D" id="3.30.56.70">
    <property type="entry name" value="N2,N2-dimethylguanosine tRNA methyltransferase, C-terminal domain"/>
    <property type="match status" value="1"/>
</dbReference>
<dbReference type="Proteomes" id="UP000694845">
    <property type="component" value="Unplaced"/>
</dbReference>
<evidence type="ECO:0000256" key="8">
    <source>
        <dbReference type="ARBA" id="ARBA00051897"/>
    </source>
</evidence>
<dbReference type="FunFam" id="3.30.56.70:FF:000001">
    <property type="entry name" value="tRNA (guanine(26)-N(2))-dimethyltransferase"/>
    <property type="match status" value="1"/>
</dbReference>
<dbReference type="OrthoDB" id="6349953at2759"/>
<dbReference type="GeneID" id="110978622"/>
<dbReference type="GO" id="GO:0005634">
    <property type="term" value="C:nucleus"/>
    <property type="evidence" value="ECO:0007669"/>
    <property type="project" value="TreeGrafter"/>
</dbReference>
<dbReference type="Pfam" id="PF02005">
    <property type="entry name" value="TRM"/>
    <property type="match status" value="1"/>
</dbReference>
<keyword evidence="1 9" id="KW-0820">tRNA-binding</keyword>